<dbReference type="AlphaFoldDB" id="A0A0A2E7I3"/>
<evidence type="ECO:0000313" key="3">
    <source>
        <dbReference type="Proteomes" id="UP000030103"/>
    </source>
</evidence>
<dbReference type="STRING" id="28115.HQ47_07890"/>
<dbReference type="InterPro" id="IPR029140">
    <property type="entry name" value="Mfa1_C"/>
</dbReference>
<organism evidence="2 3">
    <name type="scientific">Porphyromonas macacae</name>
    <dbReference type="NCBI Taxonomy" id="28115"/>
    <lineage>
        <taxon>Bacteria</taxon>
        <taxon>Pseudomonadati</taxon>
        <taxon>Bacteroidota</taxon>
        <taxon>Bacteroidia</taxon>
        <taxon>Bacteroidales</taxon>
        <taxon>Porphyromonadaceae</taxon>
        <taxon>Porphyromonas</taxon>
    </lineage>
</organism>
<dbReference type="eggNOG" id="ENOG5032V5V">
    <property type="taxonomic scope" value="Bacteria"/>
</dbReference>
<dbReference type="EMBL" id="JRFA01000023">
    <property type="protein sequence ID" value="KGN73375.1"/>
    <property type="molecule type" value="Genomic_DNA"/>
</dbReference>
<dbReference type="Gene3D" id="2.60.40.3690">
    <property type="match status" value="1"/>
</dbReference>
<dbReference type="RefSeq" id="WP_036874530.1">
    <property type="nucleotide sequence ID" value="NZ_JRFA01000023.1"/>
</dbReference>
<name>A0A0A2E7I3_9PORP</name>
<feature type="domain" description="Minor fimbrium subunit Mfa1 C-terminal" evidence="1">
    <location>
        <begin position="392"/>
        <end position="475"/>
    </location>
</feature>
<evidence type="ECO:0000313" key="2">
    <source>
        <dbReference type="EMBL" id="KGN73375.1"/>
    </source>
</evidence>
<keyword evidence="3" id="KW-1185">Reference proteome</keyword>
<reference evidence="2 3" key="1">
    <citation type="submission" date="2014-09" db="EMBL/GenBank/DDBJ databases">
        <title>Draft Genome Sequence of Porphyromonas macacae COT-192_OH2859.</title>
        <authorList>
            <person name="Wallis C."/>
            <person name="Deusch O."/>
            <person name="O'Flynn C."/>
            <person name="Davis I."/>
            <person name="Horsfall A."/>
            <person name="Kirkwood N."/>
            <person name="Harris S."/>
            <person name="Eisen J.A."/>
            <person name="Coil D.A."/>
            <person name="Darling A.E."/>
            <person name="Jospin G."/>
            <person name="Alexiev A."/>
        </authorList>
    </citation>
    <scope>NUCLEOTIDE SEQUENCE [LARGE SCALE GENOMIC DNA]</scope>
    <source>
        <strain evidence="3">COT-192 OH2859</strain>
    </source>
</reference>
<gene>
    <name evidence="2" type="ORF">HQ47_07890</name>
</gene>
<comment type="caution">
    <text evidence="2">The sequence shown here is derived from an EMBL/GenBank/DDBJ whole genome shotgun (WGS) entry which is preliminary data.</text>
</comment>
<evidence type="ECO:0000259" key="1">
    <source>
        <dbReference type="Pfam" id="PF15495"/>
    </source>
</evidence>
<proteinExistence type="predicted"/>
<protein>
    <recommendedName>
        <fullName evidence="1">Minor fimbrium subunit Mfa1 C-terminal domain-containing protein</fullName>
    </recommendedName>
</protein>
<accession>A0A0A2E7I3</accession>
<dbReference type="OrthoDB" id="1010993at2"/>
<dbReference type="PROSITE" id="PS51257">
    <property type="entry name" value="PROKAR_LIPOPROTEIN"/>
    <property type="match status" value="1"/>
</dbReference>
<dbReference type="Proteomes" id="UP000030103">
    <property type="component" value="Unassembled WGS sequence"/>
</dbReference>
<dbReference type="Gene3D" id="2.60.40.2580">
    <property type="match status" value="1"/>
</dbReference>
<dbReference type="Pfam" id="PF15495">
    <property type="entry name" value="Fimbrillin_C"/>
    <property type="match status" value="1"/>
</dbReference>
<sequence>MKKHLLFVFTVFLIAISSCNKEDRFASIPEKGNIDDSPSGHYINIEIRNAPSVLRNSEEVDPMKKIEKLLFVFYADNPEKVVYRYACSAKDIVDSNVTLRLKPDDYKLLVVANPIPSVYSLMQKDAPLQAVQTEIKGLTKEFMNKNSENQVETIMMSNDQGLLSVSKSNFYKEEREDTVEPVKVVLAPVLARVLVTGAPTVQNGKIRGNGHYVINTLSQSIFLMRRMALLKDGEQEIANDGSKTADRYAYSPGYDKISPDSDIPISSIGDGAKAPWVQILPDKQNITQLHSDYRVYAKETAVNPDAVFRCITPNVILKIQYIPESLDLKESEGWFKFEGCCYGEEQFKKMILEKNFAEKYPSLNKTVDLIRKEKGVDFQKLDKGLDLHGLKFYYRSENYYVIFINHFSYGKPEENKTYGRYGVIRNNQYILNLKQIQGEGEPVFINLKNDRSSILESVKNKVEIAVQDLGSHEQDLFL</sequence>